<comment type="similarity">
    <text evidence="1">Belongs to the WAPL family.</text>
</comment>
<dbReference type="InterPro" id="IPR039874">
    <property type="entry name" value="WAPL"/>
</dbReference>
<feature type="domain" description="Wings apart-like protein C-terminal" evidence="3">
    <location>
        <begin position="657"/>
        <end position="995"/>
    </location>
</feature>
<dbReference type="PANTHER" id="PTHR22100:SF13">
    <property type="entry name" value="WINGS APART-LIKE PROTEIN HOMOLOG"/>
    <property type="match status" value="1"/>
</dbReference>
<dbReference type="InterPro" id="IPR011989">
    <property type="entry name" value="ARM-like"/>
</dbReference>
<dbReference type="AlphaFoldDB" id="A0A9W9CBA6"/>
<evidence type="ECO:0000313" key="4">
    <source>
        <dbReference type="EMBL" id="KAJ4353797.1"/>
    </source>
</evidence>
<dbReference type="Pfam" id="PF07814">
    <property type="entry name" value="WAPL"/>
    <property type="match status" value="1"/>
</dbReference>
<dbReference type="InterPro" id="IPR022771">
    <property type="entry name" value="WAPL_C"/>
</dbReference>
<name>A0A9W9CBA6_9PLEO</name>
<dbReference type="PANTHER" id="PTHR22100">
    <property type="entry name" value="WINGS APART-LIKE PROTEIN HOMOLOG"/>
    <property type="match status" value="1"/>
</dbReference>
<organism evidence="4 5">
    <name type="scientific">Didymosphaeria variabile</name>
    <dbReference type="NCBI Taxonomy" id="1932322"/>
    <lineage>
        <taxon>Eukaryota</taxon>
        <taxon>Fungi</taxon>
        <taxon>Dikarya</taxon>
        <taxon>Ascomycota</taxon>
        <taxon>Pezizomycotina</taxon>
        <taxon>Dothideomycetes</taxon>
        <taxon>Pleosporomycetidae</taxon>
        <taxon>Pleosporales</taxon>
        <taxon>Massarineae</taxon>
        <taxon>Didymosphaeriaceae</taxon>
        <taxon>Didymosphaeria</taxon>
    </lineage>
</organism>
<evidence type="ECO:0000259" key="3">
    <source>
        <dbReference type="Pfam" id="PF07814"/>
    </source>
</evidence>
<evidence type="ECO:0000256" key="1">
    <source>
        <dbReference type="ARBA" id="ARBA00006854"/>
    </source>
</evidence>
<feature type="compositionally biased region" description="Basic and acidic residues" evidence="2">
    <location>
        <begin position="328"/>
        <end position="352"/>
    </location>
</feature>
<dbReference type="SUPFAM" id="SSF48371">
    <property type="entry name" value="ARM repeat"/>
    <property type="match status" value="1"/>
</dbReference>
<dbReference type="EMBL" id="JAPEUX010000004">
    <property type="protein sequence ID" value="KAJ4353797.1"/>
    <property type="molecule type" value="Genomic_DNA"/>
</dbReference>
<comment type="caution">
    <text evidence="4">The sequence shown here is derived from an EMBL/GenBank/DDBJ whole genome shotgun (WGS) entry which is preliminary data.</text>
</comment>
<dbReference type="InterPro" id="IPR016024">
    <property type="entry name" value="ARM-type_fold"/>
</dbReference>
<feature type="region of interest" description="Disordered" evidence="2">
    <location>
        <begin position="215"/>
        <end position="402"/>
    </location>
</feature>
<feature type="compositionally biased region" description="Acidic residues" evidence="2">
    <location>
        <begin position="545"/>
        <end position="555"/>
    </location>
</feature>
<feature type="region of interest" description="Disordered" evidence="2">
    <location>
        <begin position="583"/>
        <end position="611"/>
    </location>
</feature>
<accession>A0A9W9CBA6</accession>
<evidence type="ECO:0000256" key="2">
    <source>
        <dbReference type="SAM" id="MobiDB-lite"/>
    </source>
</evidence>
<proteinExistence type="inferred from homology"/>
<dbReference type="OrthoDB" id="78088at2759"/>
<protein>
    <recommendedName>
        <fullName evidence="3">Wings apart-like protein C-terminal domain-containing protein</fullName>
    </recommendedName>
</protein>
<dbReference type="RefSeq" id="XP_056071571.1">
    <property type="nucleotide sequence ID" value="XM_056214304.1"/>
</dbReference>
<dbReference type="Proteomes" id="UP001140513">
    <property type="component" value="Unassembled WGS sequence"/>
</dbReference>
<dbReference type="GeneID" id="80909057"/>
<evidence type="ECO:0000313" key="5">
    <source>
        <dbReference type="Proteomes" id="UP001140513"/>
    </source>
</evidence>
<feature type="region of interest" description="Disordered" evidence="2">
    <location>
        <begin position="516"/>
        <end position="557"/>
    </location>
</feature>
<gene>
    <name evidence="4" type="ORF">N0V89_005527</name>
</gene>
<dbReference type="Gene3D" id="1.25.10.10">
    <property type="entry name" value="Leucine-rich Repeat Variant"/>
    <property type="match status" value="1"/>
</dbReference>
<reference evidence="4" key="1">
    <citation type="submission" date="2022-10" db="EMBL/GenBank/DDBJ databases">
        <title>Tapping the CABI collections for fungal endophytes: first genome assemblies for Collariella, Neodidymelliopsis, Ascochyta clinopodiicola, Didymella pomorum, Didymosphaeria variabile, Neocosmospora piperis and Neocucurbitaria cava.</title>
        <authorList>
            <person name="Hill R."/>
        </authorList>
    </citation>
    <scope>NUCLEOTIDE SEQUENCE</scope>
    <source>
        <strain evidence="4">IMI 356815</strain>
    </source>
</reference>
<sequence length="1123" mass="123192">MAMPMSSIFTGPERRKKLVTYGRAARFGNAQIFTDDEPSPERSRKQVGRLTSASQKPGAASGTKNAVDTVRVGKQQSPGLYDDFDVPSDSESRPRTAIKKPLQKPPPKPMDNFDVFDVPSSGDERKAVRMGRVKAAQQLRSKVNVTRPKVPAQQAKASDKKHVVAVSPDDPLIMATPAVRTRAKTDVADTRPTATVAAKAAKQNALAFKANARATVAPRTAPKQTKANPAPAPLVTEMVPTPPTEPNDDFAVFDVPYSDDEVSTQTSDRPRKAPIVRTKALSKPSQRHRSPSPELSAGSDTSNASHKRKRRGSASSSVTVKKINIAQGKREASVPIQRKREASIPIQRKREASIAPRSRKHQKTDDSLSPGHSANEASRPNLVAVAHDAPSNKVKRTKSRTVPVISRHTIAKAQSSPVKLHSMLAMCSATNSSRAQETLEAPIVEDESMYELPDEATPRAQGAKSAVPGSVTPRQRDLFSNLLEDGSDQTTPMPSISKLRITERTPISAFAALARSSSDIPQSKHTRKGRLIDMLKQQRAPSVNEESESDEESEADVTKIANGPAAARFKAEHHVASQKLTEAMDIDPDTQASSQTSRAPVPTADRSRTYAQQRSYLEETNLEDGLLNWDDDIEVDLPTRQGSVTESEDDSQQVTGLPELRRKGQLYKFEAETQAIIEDISGKTNTNISARRSAMMEFATQLADVSYVNQLLESAMTSSLLRAISATGDIVFDFAAAVAIIFILRTKPSYAVVEQVYQSEILTTLRKLLSSPMLSLDIHRISKDRKTNMSSSARESVADFRALILRLLDWPEADVPKLSPQLLAIKVLEELVIGLRIPGNTEAIVDDDMIGKVLDVASGPAQRLQSGKATTQDDLILETAFSALESLSISKDGQATWPDEVLRRLADMMSAFFDTTGSSPRRLVIRLCMNLANNRPKACQIFADQTFVTRLARFIVECFHTLGDDASQQPLTRVRDDLILALGAMMNLAEFSDQARLNVTQGGDELLGDLVNIFLEGSERAERADSVKNAHFLVPTGYLTIMLGNLCLNDRVRRKVISLLPGENMTLLVQKVREFVQYNQRLDQAEFEGAEGQQTLQNFTLRLMLVVERLEKAGVQETARFPV</sequence>
<feature type="region of interest" description="Disordered" evidence="2">
    <location>
        <begin position="27"/>
        <end position="126"/>
    </location>
</feature>
<keyword evidence="5" id="KW-1185">Reference proteome</keyword>